<dbReference type="SUPFAM" id="SSF47226">
    <property type="entry name" value="Histidine-containing phosphotransfer domain, HPT domain"/>
    <property type="match status" value="1"/>
</dbReference>
<dbReference type="Gene3D" id="1.20.120.160">
    <property type="entry name" value="HPT domain"/>
    <property type="match status" value="1"/>
</dbReference>
<dbReference type="Pfam" id="PF01627">
    <property type="entry name" value="Hpt"/>
    <property type="match status" value="1"/>
</dbReference>
<evidence type="ECO:0000313" key="4">
    <source>
        <dbReference type="Proteomes" id="UP000494117"/>
    </source>
</evidence>
<evidence type="ECO:0000256" key="1">
    <source>
        <dbReference type="ARBA" id="ARBA00023012"/>
    </source>
</evidence>
<dbReference type="EMBL" id="CADILG010000012">
    <property type="protein sequence ID" value="CAB3859449.1"/>
    <property type="molecule type" value="Genomic_DNA"/>
</dbReference>
<sequence>MTLSLHSEQESPQEQVVAALRGELLFKVGNDLDIAAELAHSLHTHHREDVDALMLAMQQECWPEVGRYAHRILNTAQLLGCGALVELSLRVEEKLVRDGGPACAELLAGYVPVVENLSAVLARVSRTF</sequence>
<accession>A0A6S7DX92</accession>
<gene>
    <name evidence="3" type="ORF">LMG26858_02141</name>
</gene>
<organism evidence="3 4">
    <name type="scientific">Achromobacter anxifer</name>
    <dbReference type="NCBI Taxonomy" id="1287737"/>
    <lineage>
        <taxon>Bacteria</taxon>
        <taxon>Pseudomonadati</taxon>
        <taxon>Pseudomonadota</taxon>
        <taxon>Betaproteobacteria</taxon>
        <taxon>Burkholderiales</taxon>
        <taxon>Alcaligenaceae</taxon>
        <taxon>Achromobacter</taxon>
    </lineage>
</organism>
<keyword evidence="4" id="KW-1185">Reference proteome</keyword>
<dbReference type="InterPro" id="IPR008207">
    <property type="entry name" value="Sig_transdc_His_kin_Hpt_dom"/>
</dbReference>
<evidence type="ECO:0000259" key="2">
    <source>
        <dbReference type="Pfam" id="PF01627"/>
    </source>
</evidence>
<feature type="domain" description="HPt" evidence="2">
    <location>
        <begin position="46"/>
        <end position="117"/>
    </location>
</feature>
<dbReference type="RefSeq" id="WP_175207031.1">
    <property type="nucleotide sequence ID" value="NZ_CADILG010000012.1"/>
</dbReference>
<dbReference type="AlphaFoldDB" id="A0A6S7DX92"/>
<evidence type="ECO:0000313" key="3">
    <source>
        <dbReference type="EMBL" id="CAB3859449.1"/>
    </source>
</evidence>
<name>A0A6S7DX92_9BURK</name>
<dbReference type="GO" id="GO:0004672">
    <property type="term" value="F:protein kinase activity"/>
    <property type="evidence" value="ECO:0007669"/>
    <property type="project" value="UniProtKB-ARBA"/>
</dbReference>
<proteinExistence type="predicted"/>
<reference evidence="3 4" key="1">
    <citation type="submission" date="2020-04" db="EMBL/GenBank/DDBJ databases">
        <authorList>
            <person name="De Canck E."/>
        </authorList>
    </citation>
    <scope>NUCLEOTIDE SEQUENCE [LARGE SCALE GENOMIC DNA]</scope>
    <source>
        <strain evidence="3 4">LMG 26858</strain>
    </source>
</reference>
<keyword evidence="1" id="KW-0902">Two-component regulatory system</keyword>
<dbReference type="Proteomes" id="UP000494117">
    <property type="component" value="Unassembled WGS sequence"/>
</dbReference>
<protein>
    <recommendedName>
        <fullName evidence="2">HPt domain-containing protein</fullName>
    </recommendedName>
</protein>
<dbReference type="InterPro" id="IPR036641">
    <property type="entry name" value="HPT_dom_sf"/>
</dbReference>
<dbReference type="GO" id="GO:0000160">
    <property type="term" value="P:phosphorelay signal transduction system"/>
    <property type="evidence" value="ECO:0007669"/>
    <property type="project" value="UniProtKB-KW"/>
</dbReference>